<evidence type="ECO:0000256" key="1">
    <source>
        <dbReference type="ARBA" id="ARBA00004141"/>
    </source>
</evidence>
<comment type="similarity">
    <text evidence="5">Belongs to the 4-toluene sulfonate uptake permease (TSUP) (TC 2.A.102) family.</text>
</comment>
<keyword evidence="7" id="KW-1185">Reference proteome</keyword>
<evidence type="ECO:0000256" key="5">
    <source>
        <dbReference type="RuleBase" id="RU363041"/>
    </source>
</evidence>
<proteinExistence type="inferred from homology"/>
<feature type="transmembrane region" description="Helical" evidence="5">
    <location>
        <begin position="6"/>
        <end position="32"/>
    </location>
</feature>
<evidence type="ECO:0000256" key="3">
    <source>
        <dbReference type="ARBA" id="ARBA00022989"/>
    </source>
</evidence>
<keyword evidence="2 5" id="KW-0812">Transmembrane</keyword>
<comment type="caution">
    <text evidence="6">The sequence shown here is derived from an EMBL/GenBank/DDBJ whole genome shotgun (WGS) entry which is preliminary data.</text>
</comment>
<name>A0ABW1ALH8_9RHOO</name>
<evidence type="ECO:0000313" key="6">
    <source>
        <dbReference type="EMBL" id="MFC5767982.1"/>
    </source>
</evidence>
<organism evidence="6 7">
    <name type="scientific">Thauera sinica</name>
    <dbReference type="NCBI Taxonomy" id="2665146"/>
    <lineage>
        <taxon>Bacteria</taxon>
        <taxon>Pseudomonadati</taxon>
        <taxon>Pseudomonadota</taxon>
        <taxon>Betaproteobacteria</taxon>
        <taxon>Rhodocyclales</taxon>
        <taxon>Zoogloeaceae</taxon>
        <taxon>Thauera</taxon>
    </lineage>
</organism>
<evidence type="ECO:0000256" key="4">
    <source>
        <dbReference type="ARBA" id="ARBA00023136"/>
    </source>
</evidence>
<dbReference type="InterPro" id="IPR002781">
    <property type="entry name" value="TM_pro_TauE-like"/>
</dbReference>
<dbReference type="Proteomes" id="UP001595974">
    <property type="component" value="Unassembled WGS sequence"/>
</dbReference>
<feature type="transmembrane region" description="Helical" evidence="5">
    <location>
        <begin position="77"/>
        <end position="94"/>
    </location>
</feature>
<keyword evidence="4 5" id="KW-0472">Membrane</keyword>
<gene>
    <name evidence="6" type="ORF">ACFPTN_01215</name>
</gene>
<dbReference type="EMBL" id="JBHSOG010000007">
    <property type="protein sequence ID" value="MFC5767982.1"/>
    <property type="molecule type" value="Genomic_DNA"/>
</dbReference>
<dbReference type="RefSeq" id="WP_385960858.1">
    <property type="nucleotide sequence ID" value="NZ_JBHSOG010000007.1"/>
</dbReference>
<evidence type="ECO:0000313" key="7">
    <source>
        <dbReference type="Proteomes" id="UP001595974"/>
    </source>
</evidence>
<protein>
    <recommendedName>
        <fullName evidence="5">Probable membrane transporter protein</fullName>
    </recommendedName>
</protein>
<sequence length="117" mass="12031">MDFFQIVLIGIAAFAAGAVNPVAGGGLGIPLIAAPAMQGVEDVHEINALKNRLSAVIYSVTVGTFVVASAVSWPHAPIMLATATLGGYVGATLARRIPPVWLRRCIIAVGRPLTAPC</sequence>
<accession>A0ABW1ALH8</accession>
<comment type="subcellular location">
    <subcellularLocation>
        <location evidence="5">Cell membrane</location>
        <topology evidence="5">Multi-pass membrane protein</topology>
    </subcellularLocation>
    <subcellularLocation>
        <location evidence="1">Membrane</location>
        <topology evidence="1">Multi-pass membrane protein</topology>
    </subcellularLocation>
</comment>
<evidence type="ECO:0000256" key="2">
    <source>
        <dbReference type="ARBA" id="ARBA00022692"/>
    </source>
</evidence>
<dbReference type="Pfam" id="PF01925">
    <property type="entry name" value="TauE"/>
    <property type="match status" value="1"/>
</dbReference>
<keyword evidence="3 5" id="KW-1133">Transmembrane helix</keyword>
<keyword evidence="5" id="KW-1003">Cell membrane</keyword>
<reference evidence="7" key="1">
    <citation type="journal article" date="2019" name="Int. J. Syst. Evol. Microbiol.">
        <title>The Global Catalogue of Microorganisms (GCM) 10K type strain sequencing project: providing services to taxonomists for standard genome sequencing and annotation.</title>
        <authorList>
            <consortium name="The Broad Institute Genomics Platform"/>
            <consortium name="The Broad Institute Genome Sequencing Center for Infectious Disease"/>
            <person name="Wu L."/>
            <person name="Ma J."/>
        </authorList>
    </citation>
    <scope>NUCLEOTIDE SEQUENCE [LARGE SCALE GENOMIC DNA]</scope>
    <source>
        <strain evidence="7">SHR3</strain>
    </source>
</reference>